<dbReference type="SUPFAM" id="SSF52799">
    <property type="entry name" value="(Phosphotyrosine protein) phosphatases II"/>
    <property type="match status" value="1"/>
</dbReference>
<dbReference type="EMBL" id="CAJPWZ010003058">
    <property type="protein sequence ID" value="CAG2250616.1"/>
    <property type="molecule type" value="Genomic_DNA"/>
</dbReference>
<proteinExistence type="predicted"/>
<dbReference type="AlphaFoldDB" id="A0A8S3UX20"/>
<dbReference type="InterPro" id="IPR039802">
    <property type="entry name" value="MTMR14"/>
</dbReference>
<dbReference type="CDD" id="cd13213">
    <property type="entry name" value="PH-GRAM_MTMR14"/>
    <property type="match status" value="1"/>
</dbReference>
<dbReference type="InterPro" id="IPR029021">
    <property type="entry name" value="Prot-tyrosine_phosphatase-like"/>
</dbReference>
<dbReference type="PANTHER" id="PTHR13524">
    <property type="entry name" value="MYOTUBULARIN-RELATED"/>
    <property type="match status" value="1"/>
</dbReference>
<organism evidence="3 4">
    <name type="scientific">Mytilus edulis</name>
    <name type="common">Blue mussel</name>
    <dbReference type="NCBI Taxonomy" id="6550"/>
    <lineage>
        <taxon>Eukaryota</taxon>
        <taxon>Metazoa</taxon>
        <taxon>Spiralia</taxon>
        <taxon>Lophotrochozoa</taxon>
        <taxon>Mollusca</taxon>
        <taxon>Bivalvia</taxon>
        <taxon>Autobranchia</taxon>
        <taxon>Pteriomorphia</taxon>
        <taxon>Mytilida</taxon>
        <taxon>Mytiloidea</taxon>
        <taxon>Mytilidae</taxon>
        <taxon>Mytilinae</taxon>
        <taxon>Mytilus</taxon>
    </lineage>
</organism>
<dbReference type="InterPro" id="IPR016130">
    <property type="entry name" value="Tyr_Pase_AS"/>
</dbReference>
<gene>
    <name evidence="3" type="ORF">MEDL_62357</name>
</gene>
<dbReference type="InterPro" id="IPR039803">
    <property type="entry name" value="MTMR14_PH-GRAM"/>
</dbReference>
<dbReference type="PANTHER" id="PTHR13524:SF2">
    <property type="entry name" value="MYOTUBULARIN-RELATED PROTEIN 14"/>
    <property type="match status" value="1"/>
</dbReference>
<dbReference type="Gene3D" id="3.90.190.10">
    <property type="entry name" value="Protein tyrosine phosphatase superfamily"/>
    <property type="match status" value="1"/>
</dbReference>
<protein>
    <submittedName>
        <fullName evidence="3">MTMR14</fullName>
        <ecNumber evidence="3">3.1.3.64</ecNumber>
        <ecNumber evidence="3">3.1.3.95</ecNumber>
    </submittedName>
</protein>
<dbReference type="EC" id="3.1.3.95" evidence="3"/>
<dbReference type="PROSITE" id="PS50056">
    <property type="entry name" value="TYR_PHOSPHATASE_2"/>
    <property type="match status" value="1"/>
</dbReference>
<dbReference type="Proteomes" id="UP000683360">
    <property type="component" value="Unassembled WGS sequence"/>
</dbReference>
<comment type="caution">
    <text evidence="3">The sequence shown here is derived from an EMBL/GenBank/DDBJ whole genome shotgun (WGS) entry which is preliminary data.</text>
</comment>
<dbReference type="InterPro" id="IPR000387">
    <property type="entry name" value="Tyr_Pase_dom"/>
</dbReference>
<accession>A0A8S3UX20</accession>
<dbReference type="GO" id="GO:0052629">
    <property type="term" value="F:phosphatidylinositol-3,5-bisphosphate 3-phosphatase activity"/>
    <property type="evidence" value="ECO:0007669"/>
    <property type="project" value="UniProtKB-EC"/>
</dbReference>
<evidence type="ECO:0000313" key="4">
    <source>
        <dbReference type="Proteomes" id="UP000683360"/>
    </source>
</evidence>
<keyword evidence="4" id="KW-1185">Reference proteome</keyword>
<feature type="region of interest" description="Disordered" evidence="1">
    <location>
        <begin position="514"/>
        <end position="551"/>
    </location>
</feature>
<dbReference type="OrthoDB" id="2408718at2759"/>
<dbReference type="InterPro" id="IPR026893">
    <property type="entry name" value="Tyr/Ser_Pase_IphP-type"/>
</dbReference>
<dbReference type="GO" id="GO:0004438">
    <property type="term" value="F:phosphatidylinositol-3-phosphate phosphatase activity"/>
    <property type="evidence" value="ECO:0007669"/>
    <property type="project" value="UniProtKB-EC"/>
</dbReference>
<dbReference type="EC" id="3.1.3.64" evidence="3"/>
<feature type="domain" description="Tyrosine specific protein phosphatases" evidence="2">
    <location>
        <begin position="254"/>
        <end position="308"/>
    </location>
</feature>
<dbReference type="GO" id="GO:0004721">
    <property type="term" value="F:phosphoprotein phosphatase activity"/>
    <property type="evidence" value="ECO:0007669"/>
    <property type="project" value="InterPro"/>
</dbReference>
<dbReference type="Pfam" id="PF13350">
    <property type="entry name" value="Y_phosphatase3"/>
    <property type="match status" value="1"/>
</dbReference>
<reference evidence="3" key="1">
    <citation type="submission" date="2021-03" db="EMBL/GenBank/DDBJ databases">
        <authorList>
            <person name="Bekaert M."/>
        </authorList>
    </citation>
    <scope>NUCLEOTIDE SEQUENCE</scope>
</reference>
<evidence type="ECO:0000256" key="1">
    <source>
        <dbReference type="SAM" id="MobiDB-lite"/>
    </source>
</evidence>
<name>A0A8S3UX20_MYTED</name>
<evidence type="ECO:0000313" key="3">
    <source>
        <dbReference type="EMBL" id="CAG2250616.1"/>
    </source>
</evidence>
<dbReference type="PROSITE" id="PS00383">
    <property type="entry name" value="TYR_PHOSPHATASE_1"/>
    <property type="match status" value="1"/>
</dbReference>
<feature type="compositionally biased region" description="Low complexity" evidence="1">
    <location>
        <begin position="517"/>
        <end position="531"/>
    </location>
</feature>
<evidence type="ECO:0000259" key="2">
    <source>
        <dbReference type="PROSITE" id="PS50056"/>
    </source>
</evidence>
<keyword evidence="3" id="KW-0378">Hydrolase</keyword>
<sequence>MTSSSTEAVSKEDIHELLEHSVKNTHKVKDGDIKGDFIMEKCLLLFSKDYKYSVITNFNGELCGHYPSKIILLEYQLTEGDQKKDNFHGVESVYDTTQMRELIKQARYARCRSRFAVPVIMYEGKHVCRSATLASGAEMYGRSGLDFLFSGPEASLGPMSSPEEEEPELQMFDRLRGQDKKLLRNLSVKYICDLMVEKKKVKFGMNITSSEKVDKENRYADFHILTTPYPGCEFFKEWKDNSYTGETMMFDWSQDFVDAVLTKYRKWDIMQLTQNYLLLQLHILKEGDSGLLVHCISGWDRTPMFISLLRLSLWADGIIHASLTPTEILYLTLAYDWYLFGHNLPDRVHKGEEILFFCFNFLTHIASDDFSAIKKREPKHISRNVSRHNSECNIEGVLLDNDPRRLSYRGSNTSISSIGSSSVEGAPTFFSTNESDDDSVKTNGNPSVMIGQQSRHKMPVESPIHFNISHYNNTPSSSSPMAVPNNLRKYSTMSTGSPACGSWQVVSSTGSLRGLVSSHDSPLSDSHSSGGHSSGGHGSSRPSSCQEATENVIPESQRWNKLDSVRRIFHNAYTNKIIASNGRKGGISNLLDQFAEKVGFKSGKT</sequence>